<proteinExistence type="predicted"/>
<organism evidence="1">
    <name type="scientific">Lepeophtheirus salmonis</name>
    <name type="common">Salmon louse</name>
    <name type="synonym">Caligus salmonis</name>
    <dbReference type="NCBI Taxonomy" id="72036"/>
    <lineage>
        <taxon>Eukaryota</taxon>
        <taxon>Metazoa</taxon>
        <taxon>Ecdysozoa</taxon>
        <taxon>Arthropoda</taxon>
        <taxon>Crustacea</taxon>
        <taxon>Multicrustacea</taxon>
        <taxon>Hexanauplia</taxon>
        <taxon>Copepoda</taxon>
        <taxon>Siphonostomatoida</taxon>
        <taxon>Caligidae</taxon>
        <taxon>Lepeophtheirus</taxon>
    </lineage>
</organism>
<dbReference type="EMBL" id="HACA01016226">
    <property type="protein sequence ID" value="CDW33587.1"/>
    <property type="molecule type" value="Transcribed_RNA"/>
</dbReference>
<accession>A0A0K2U6M3</accession>
<protein>
    <submittedName>
        <fullName evidence="1">Uncharacterized protein</fullName>
    </submittedName>
</protein>
<dbReference type="AlphaFoldDB" id="A0A0K2U6M3"/>
<name>A0A0K2U6M3_LEPSM</name>
<evidence type="ECO:0000313" key="1">
    <source>
        <dbReference type="EMBL" id="CDW33587.1"/>
    </source>
</evidence>
<reference evidence="1" key="1">
    <citation type="submission" date="2014-05" db="EMBL/GenBank/DDBJ databases">
        <authorList>
            <person name="Chronopoulou M."/>
        </authorList>
    </citation>
    <scope>NUCLEOTIDE SEQUENCE</scope>
    <source>
        <tissue evidence="1">Whole organism</tissue>
    </source>
</reference>
<sequence>MLTPCSLTLQLQPEEEDSLLGTPNPRASFVATFIDRMQDSLNTDIIVVVGVKCEERHSWSAFLPRISFALFNVMG</sequence>